<evidence type="ECO:0000256" key="1">
    <source>
        <dbReference type="SAM" id="Phobius"/>
    </source>
</evidence>
<evidence type="ECO:0000313" key="3">
    <source>
        <dbReference type="EMBL" id="RKR92199.1"/>
    </source>
</evidence>
<gene>
    <name evidence="3" type="ORF">BDK92_6633</name>
</gene>
<accession>A0A495JVM2</accession>
<name>A0A495JVM2_9ACTN</name>
<reference evidence="3 4" key="1">
    <citation type="submission" date="2018-10" db="EMBL/GenBank/DDBJ databases">
        <title>Sequencing the genomes of 1000 actinobacteria strains.</title>
        <authorList>
            <person name="Klenk H.-P."/>
        </authorList>
    </citation>
    <scope>NUCLEOTIDE SEQUENCE [LARGE SCALE GENOMIC DNA]</scope>
    <source>
        <strain evidence="3 4">DSM 45175</strain>
    </source>
</reference>
<feature type="domain" description="DUF4328" evidence="2">
    <location>
        <begin position="75"/>
        <end position="242"/>
    </location>
</feature>
<dbReference type="InterPro" id="IPR025565">
    <property type="entry name" value="DUF4328"/>
</dbReference>
<dbReference type="EMBL" id="RBKT01000001">
    <property type="protein sequence ID" value="RKR92199.1"/>
    <property type="molecule type" value="Genomic_DNA"/>
</dbReference>
<keyword evidence="1" id="KW-1133">Transmembrane helix</keyword>
<feature type="transmembrane region" description="Helical" evidence="1">
    <location>
        <begin position="44"/>
        <end position="70"/>
    </location>
</feature>
<feature type="transmembrane region" description="Helical" evidence="1">
    <location>
        <begin position="221"/>
        <end position="241"/>
    </location>
</feature>
<protein>
    <submittedName>
        <fullName evidence="3">Uncharacterized protein DUF4328</fullName>
    </submittedName>
</protein>
<feature type="transmembrane region" description="Helical" evidence="1">
    <location>
        <begin position="82"/>
        <end position="112"/>
    </location>
</feature>
<keyword evidence="1" id="KW-0812">Transmembrane</keyword>
<keyword evidence="4" id="KW-1185">Reference proteome</keyword>
<evidence type="ECO:0000313" key="4">
    <source>
        <dbReference type="Proteomes" id="UP000277671"/>
    </source>
</evidence>
<dbReference type="AlphaFoldDB" id="A0A495JVM2"/>
<dbReference type="Pfam" id="PF14219">
    <property type="entry name" value="DUF4328"/>
    <property type="match status" value="1"/>
</dbReference>
<keyword evidence="1" id="KW-0472">Membrane</keyword>
<sequence length="267" mass="28113">MRCQTCYAEAAPTTLDCAVCGTPKGAPAVIPGARTYRLTGVGRAASIVVGLVVVFDLLIALWPVVGGLLAERAMRDLDPDAITGAALVSALVELVSLVPLTAAGVLVIVWCFRARANLDAFPGAVPALRKGWAVAGWLVPVANLIVPARVMAGIARDSLWRSSTPALVRIWFGSWLLYLFVGQVRTLSDNQTFEALPTTLYGPDDYQLYVDYYSAALGPNLLVALLGVAAGVSLILLVTRVSAAQDTRIERGLPAVPVMPGMPMASA</sequence>
<feature type="transmembrane region" description="Helical" evidence="1">
    <location>
        <begin position="132"/>
        <end position="154"/>
    </location>
</feature>
<evidence type="ECO:0000259" key="2">
    <source>
        <dbReference type="Pfam" id="PF14219"/>
    </source>
</evidence>
<comment type="caution">
    <text evidence="3">The sequence shown here is derived from an EMBL/GenBank/DDBJ whole genome shotgun (WGS) entry which is preliminary data.</text>
</comment>
<proteinExistence type="predicted"/>
<dbReference type="Proteomes" id="UP000277671">
    <property type="component" value="Unassembled WGS sequence"/>
</dbReference>
<organism evidence="3 4">
    <name type="scientific">Micromonospora pisi</name>
    <dbReference type="NCBI Taxonomy" id="589240"/>
    <lineage>
        <taxon>Bacteria</taxon>
        <taxon>Bacillati</taxon>
        <taxon>Actinomycetota</taxon>
        <taxon>Actinomycetes</taxon>
        <taxon>Micromonosporales</taxon>
        <taxon>Micromonosporaceae</taxon>
        <taxon>Micromonospora</taxon>
    </lineage>
</organism>